<organism evidence="4 5">
    <name type="scientific">Haloferax gibbonsii (strain ATCC 33959 / DSM 4427 / JCM 8863 / NBRC 102184 / NCIMB 2188 / Ma 2.38)</name>
    <dbReference type="NCBI Taxonomy" id="1227459"/>
    <lineage>
        <taxon>Archaea</taxon>
        <taxon>Methanobacteriati</taxon>
        <taxon>Methanobacteriota</taxon>
        <taxon>Stenosarchaea group</taxon>
        <taxon>Halobacteria</taxon>
        <taxon>Halobacteriales</taxon>
        <taxon>Haloferacaceae</taxon>
        <taxon>Haloferax</taxon>
    </lineage>
</organism>
<feature type="domain" description="5'-Nucleotidase C-terminal" evidence="3">
    <location>
        <begin position="296"/>
        <end position="441"/>
    </location>
</feature>
<accession>M0HBJ3</accession>
<dbReference type="InterPro" id="IPR029052">
    <property type="entry name" value="Metallo-depent_PP-like"/>
</dbReference>
<dbReference type="SUPFAM" id="SSF55816">
    <property type="entry name" value="5'-nucleotidase (syn. UDP-sugar hydrolase), C-terminal domain"/>
    <property type="match status" value="1"/>
</dbReference>
<dbReference type="Gene3D" id="3.60.21.10">
    <property type="match status" value="1"/>
</dbReference>
<evidence type="ECO:0000313" key="4">
    <source>
        <dbReference type="EMBL" id="ELZ81178.1"/>
    </source>
</evidence>
<dbReference type="EMBL" id="AOLJ01000014">
    <property type="protein sequence ID" value="ELZ81178.1"/>
    <property type="molecule type" value="Genomic_DNA"/>
</dbReference>
<name>M0HBJ3_HALGM</name>
<dbReference type="InterPro" id="IPR036907">
    <property type="entry name" value="5'-Nucleotdase_C_sf"/>
</dbReference>
<dbReference type="CDD" id="cd00845">
    <property type="entry name" value="MPP_UshA_N_like"/>
    <property type="match status" value="1"/>
</dbReference>
<dbReference type="InterPro" id="IPR006179">
    <property type="entry name" value="5_nucleotidase/apyrase"/>
</dbReference>
<dbReference type="Proteomes" id="UP000011571">
    <property type="component" value="Unassembled WGS sequence"/>
</dbReference>
<feature type="domain" description="Calcineurin-like phosphoesterase" evidence="2">
    <location>
        <begin position="27"/>
        <end position="224"/>
    </location>
</feature>
<evidence type="ECO:0000259" key="3">
    <source>
        <dbReference type="Pfam" id="PF02872"/>
    </source>
</evidence>
<evidence type="ECO:0000259" key="2">
    <source>
        <dbReference type="Pfam" id="PF00149"/>
    </source>
</evidence>
<dbReference type="AlphaFoldDB" id="M0HBJ3"/>
<gene>
    <name evidence="4" type="ORF">C454_09041</name>
</gene>
<comment type="caution">
    <text evidence="4">The sequence shown here is derived from an EMBL/GenBank/DDBJ whole genome shotgun (WGS) entry which is preliminary data.</text>
</comment>
<dbReference type="Pfam" id="PF02872">
    <property type="entry name" value="5_nucleotid_C"/>
    <property type="match status" value="1"/>
</dbReference>
<proteinExistence type="predicted"/>
<dbReference type="InterPro" id="IPR008334">
    <property type="entry name" value="5'-Nucleotdase_C"/>
</dbReference>
<dbReference type="PANTHER" id="PTHR11575">
    <property type="entry name" value="5'-NUCLEOTIDASE-RELATED"/>
    <property type="match status" value="1"/>
</dbReference>
<dbReference type="GO" id="GO:0016787">
    <property type="term" value="F:hydrolase activity"/>
    <property type="evidence" value="ECO:0007669"/>
    <property type="project" value="InterPro"/>
</dbReference>
<dbReference type="GO" id="GO:0009166">
    <property type="term" value="P:nucleotide catabolic process"/>
    <property type="evidence" value="ECO:0007669"/>
    <property type="project" value="InterPro"/>
</dbReference>
<dbReference type="Gene3D" id="3.90.780.10">
    <property type="entry name" value="5'-Nucleotidase, C-terminal domain"/>
    <property type="match status" value="1"/>
</dbReference>
<dbReference type="PATRIC" id="fig|1227459.3.peg.1765"/>
<evidence type="ECO:0000256" key="1">
    <source>
        <dbReference type="ARBA" id="ARBA00022729"/>
    </source>
</evidence>
<keyword evidence="5" id="KW-1185">Reference proteome</keyword>
<reference evidence="4 5" key="1">
    <citation type="journal article" date="2014" name="PLoS Genet.">
        <title>Phylogenetically driven sequencing of extremely halophilic archaea reveals strategies for static and dynamic osmo-response.</title>
        <authorList>
            <person name="Becker E.A."/>
            <person name="Seitzer P.M."/>
            <person name="Tritt A."/>
            <person name="Larsen D."/>
            <person name="Krusor M."/>
            <person name="Yao A.I."/>
            <person name="Wu D."/>
            <person name="Madern D."/>
            <person name="Eisen J.A."/>
            <person name="Darling A.E."/>
            <person name="Facciotti M.T."/>
        </authorList>
    </citation>
    <scope>NUCLEOTIDE SEQUENCE [LARGE SCALE GENOMIC DNA]</scope>
    <source>
        <strain evidence="5">ATCC 33959 / DSM 4427 / JCM 8863 / NBRC 102184 / NCIMB 2188 / Ma 2.38</strain>
    </source>
</reference>
<dbReference type="SUPFAM" id="SSF56300">
    <property type="entry name" value="Metallo-dependent phosphatases"/>
    <property type="match status" value="1"/>
</dbReference>
<dbReference type="InterPro" id="IPR004843">
    <property type="entry name" value="Calcineurin-like_PHP"/>
</dbReference>
<protein>
    <submittedName>
        <fullName evidence="4">23-cyclic-nucleotide 2-phosphodiesterase</fullName>
    </submittedName>
</protein>
<dbReference type="PRINTS" id="PR01607">
    <property type="entry name" value="APYRASEFAMLY"/>
</dbReference>
<dbReference type="Pfam" id="PF00149">
    <property type="entry name" value="Metallophos"/>
    <property type="match status" value="1"/>
</dbReference>
<sequence>MAHVDGAGRPDGFLSARTATFEKRMPRLLHYSDIENVFDDTERAGRLAGCVSALDGDDTLVVGTGDNTAPGVLSLVERGGQALDFYDAVDADLETFGNHDFDYGPSRTRELVAASRPTWVTSNVHGEDGGRFAADEGTVPRTTREVDGLTLGFFGVTDPATGTINPEAADVGFSDPYAAAADAAAALRDDGADLVVALSHLGSGDDELVARCDVDLVLGGHVHAERDDVVDGVPIVRPGANGHVVWEVRVAADRIETVRHRTAEYRADEGLVAALAGRVDAAGLDEVLCRIDRPMDRAEETVAAGECRVGNAIADAYRWATGADVGLQNSGGIRSGPPVGPDVTHADLVSLVPFEEHLVVAEVTGTELLAAFGAARGTEMGFGEPDWWHAHVSGARIVWDDDRDEVVEAFVGGEPVDPEARYTVATSDYLLHSTQEFPAITQAHRVGEFEIQHDALARYAREVGFDAAVEGRIERRSATRADD</sequence>
<dbReference type="PANTHER" id="PTHR11575:SF24">
    <property type="entry name" value="5'-NUCLEOTIDASE"/>
    <property type="match status" value="1"/>
</dbReference>
<keyword evidence="1" id="KW-0732">Signal</keyword>
<evidence type="ECO:0000313" key="5">
    <source>
        <dbReference type="Proteomes" id="UP000011571"/>
    </source>
</evidence>